<evidence type="ECO:0000256" key="2">
    <source>
        <dbReference type="ARBA" id="ARBA00022605"/>
    </source>
</evidence>
<dbReference type="PROSITE" id="PS00065">
    <property type="entry name" value="D_2_HYDROXYACID_DH_1"/>
    <property type="match status" value="1"/>
</dbReference>
<dbReference type="PANTHER" id="PTHR42789:SF1">
    <property type="entry name" value="D-ISOMER SPECIFIC 2-HYDROXYACID DEHYDROGENASE FAMILY PROTEIN (AFU_ORTHOLOGUE AFUA_6G10090)"/>
    <property type="match status" value="1"/>
</dbReference>
<evidence type="ECO:0000259" key="6">
    <source>
        <dbReference type="Pfam" id="PF00389"/>
    </source>
</evidence>
<dbReference type="Pfam" id="PF02826">
    <property type="entry name" value="2-Hacid_dh_C"/>
    <property type="match status" value="1"/>
</dbReference>
<dbReference type="Pfam" id="PF00389">
    <property type="entry name" value="2-Hacid_dh"/>
    <property type="match status" value="1"/>
</dbReference>
<reference evidence="9" key="1">
    <citation type="journal article" date="2019" name="Int. J. Syst. Evol. Microbiol.">
        <title>Halobacteriovorax valvorus sp. nov., a novel prokaryotic predator isolated from coastal seawater of China.</title>
        <authorList>
            <person name="Chen M.-X."/>
        </authorList>
    </citation>
    <scope>NUCLEOTIDE SEQUENCE [LARGE SCALE GENOMIC DNA]</scope>
    <source>
        <strain evidence="9">BL9</strain>
    </source>
</reference>
<dbReference type="Gene3D" id="3.40.50.720">
    <property type="entry name" value="NAD(P)-binding Rossmann-like Domain"/>
    <property type="match status" value="2"/>
</dbReference>
<evidence type="ECO:0000256" key="3">
    <source>
        <dbReference type="ARBA" id="ARBA00023002"/>
    </source>
</evidence>
<keyword evidence="2" id="KW-0028">Amino-acid biosynthesis</keyword>
<comment type="similarity">
    <text evidence="1 5">Belongs to the D-isomer specific 2-hydroxyacid dehydrogenase family.</text>
</comment>
<dbReference type="InterPro" id="IPR050857">
    <property type="entry name" value="D-2-hydroxyacid_DH"/>
</dbReference>
<feature type="domain" description="D-isomer specific 2-hydroxyacid dehydrogenase catalytic" evidence="6">
    <location>
        <begin position="9"/>
        <end position="317"/>
    </location>
</feature>
<keyword evidence="9" id="KW-1185">Reference proteome</keyword>
<dbReference type="InterPro" id="IPR006140">
    <property type="entry name" value="D-isomer_DH_NAD-bd"/>
</dbReference>
<dbReference type="SUPFAM" id="SSF51735">
    <property type="entry name" value="NAD(P)-binding Rossmann-fold domains"/>
    <property type="match status" value="1"/>
</dbReference>
<evidence type="ECO:0000313" key="8">
    <source>
        <dbReference type="EMBL" id="RZF22010.1"/>
    </source>
</evidence>
<dbReference type="InterPro" id="IPR029753">
    <property type="entry name" value="D-isomer_DH_CS"/>
</dbReference>
<keyword evidence="4" id="KW-0520">NAD</keyword>
<dbReference type="SUPFAM" id="SSF52283">
    <property type="entry name" value="Formate/glycerate dehydrogenase catalytic domain-like"/>
    <property type="match status" value="1"/>
</dbReference>
<comment type="caution">
    <text evidence="8">The sequence shown here is derived from an EMBL/GenBank/DDBJ whole genome shotgun (WGS) entry which is preliminary data.</text>
</comment>
<dbReference type="PROSITE" id="PS00670">
    <property type="entry name" value="D_2_HYDROXYACID_DH_2"/>
    <property type="match status" value="1"/>
</dbReference>
<sequence length="319" mass="34824">MEAFVKPFIVVCDGMDADVFASLQAVSEFDVHPKAKLTQDEIKELLPKASALVIRSATKVQEEYLELAPNLKYVIRAGAGTDNIDKVKCGERGVKVSNTPGANNNSAAEHAVALMMTVLRHTAAADATMKNGGWDKSKYTGNELTNKKVGIVGFGQIGKIVAKRLQGFEPEVKFFDPFCESSDLAYVSKAQSVEEIFETCDIITLHTPLMEETKGMINKDLFNKMQSHAILVNASRGGIVNEEDLVSALKEGKLKAAGFDVFATEPLEEDSPLRQIPNLVLTPHLGAATDEAQLRVGEMAVNQLKEYFLNDNLLHEVKA</sequence>
<dbReference type="InterPro" id="IPR036291">
    <property type="entry name" value="NAD(P)-bd_dom_sf"/>
</dbReference>
<dbReference type="Proteomes" id="UP000443582">
    <property type="component" value="Unassembled WGS sequence"/>
</dbReference>
<evidence type="ECO:0000256" key="4">
    <source>
        <dbReference type="ARBA" id="ARBA00023027"/>
    </source>
</evidence>
<evidence type="ECO:0000259" key="7">
    <source>
        <dbReference type="Pfam" id="PF02826"/>
    </source>
</evidence>
<organism evidence="8 9">
    <name type="scientific">Halobacteriovorax vibrionivorans</name>
    <dbReference type="NCBI Taxonomy" id="2152716"/>
    <lineage>
        <taxon>Bacteria</taxon>
        <taxon>Pseudomonadati</taxon>
        <taxon>Bdellovibrionota</taxon>
        <taxon>Bacteriovoracia</taxon>
        <taxon>Bacteriovoracales</taxon>
        <taxon>Halobacteriovoraceae</taxon>
        <taxon>Halobacteriovorax</taxon>
    </lineage>
</organism>
<proteinExistence type="inferred from homology"/>
<accession>A0ABY0IHP9</accession>
<dbReference type="PANTHER" id="PTHR42789">
    <property type="entry name" value="D-ISOMER SPECIFIC 2-HYDROXYACID DEHYDROGENASE FAMILY PROTEIN (AFU_ORTHOLOGUE AFUA_6G10090)"/>
    <property type="match status" value="1"/>
</dbReference>
<gene>
    <name evidence="8" type="ORF">DAY19_10015</name>
</gene>
<evidence type="ECO:0000256" key="5">
    <source>
        <dbReference type="RuleBase" id="RU003719"/>
    </source>
</evidence>
<dbReference type="InterPro" id="IPR029752">
    <property type="entry name" value="D-isomer_DH_CS1"/>
</dbReference>
<dbReference type="CDD" id="cd12173">
    <property type="entry name" value="PGDH_4"/>
    <property type="match status" value="1"/>
</dbReference>
<name>A0ABY0IHP9_9BACT</name>
<keyword evidence="3 5" id="KW-0560">Oxidoreductase</keyword>
<evidence type="ECO:0000313" key="9">
    <source>
        <dbReference type="Proteomes" id="UP000443582"/>
    </source>
</evidence>
<protein>
    <submittedName>
        <fullName evidence="8">Hydroxyacid dehydrogenase</fullName>
    </submittedName>
</protein>
<feature type="domain" description="D-isomer specific 2-hydroxyacid dehydrogenase NAD-binding" evidence="7">
    <location>
        <begin position="112"/>
        <end position="286"/>
    </location>
</feature>
<evidence type="ECO:0000256" key="1">
    <source>
        <dbReference type="ARBA" id="ARBA00005854"/>
    </source>
</evidence>
<dbReference type="InterPro" id="IPR006139">
    <property type="entry name" value="D-isomer_2_OHA_DH_cat_dom"/>
</dbReference>
<dbReference type="EMBL" id="QDKL01000002">
    <property type="protein sequence ID" value="RZF22010.1"/>
    <property type="molecule type" value="Genomic_DNA"/>
</dbReference>